<dbReference type="Gene3D" id="2.60.40.1190">
    <property type="match status" value="1"/>
</dbReference>
<dbReference type="SUPFAM" id="SSF51445">
    <property type="entry name" value="(Trans)glycosidases"/>
    <property type="match status" value="1"/>
</dbReference>
<evidence type="ECO:0000256" key="4">
    <source>
        <dbReference type="ARBA" id="ARBA00023295"/>
    </source>
</evidence>
<dbReference type="SUPFAM" id="SSF55545">
    <property type="entry name" value="beta-N-acetylhexosaminidase-like domain"/>
    <property type="match status" value="1"/>
</dbReference>
<dbReference type="Gene3D" id="3.20.20.80">
    <property type="entry name" value="Glycosidases"/>
    <property type="match status" value="1"/>
</dbReference>
<protein>
    <submittedName>
        <fullName evidence="9">Hexosaminidase</fullName>
    </submittedName>
</protein>
<keyword evidence="4" id="KW-0326">Glycosidase</keyword>
<keyword evidence="10" id="KW-1185">Reference proteome</keyword>
<dbReference type="GO" id="GO:0005764">
    <property type="term" value="C:lysosome"/>
    <property type="evidence" value="ECO:0007669"/>
    <property type="project" value="TreeGrafter"/>
</dbReference>
<evidence type="ECO:0000256" key="5">
    <source>
        <dbReference type="PIRSR" id="PIRSR625705-1"/>
    </source>
</evidence>
<dbReference type="GO" id="GO:0030203">
    <property type="term" value="P:glycosaminoglycan metabolic process"/>
    <property type="evidence" value="ECO:0007669"/>
    <property type="project" value="TreeGrafter"/>
</dbReference>
<dbReference type="EMBL" id="QGDO01000003">
    <property type="protein sequence ID" value="PWJ42192.1"/>
    <property type="molecule type" value="Genomic_DNA"/>
</dbReference>
<dbReference type="AlphaFoldDB" id="A0A315ZA90"/>
<evidence type="ECO:0000313" key="9">
    <source>
        <dbReference type="EMBL" id="PWJ42192.1"/>
    </source>
</evidence>
<dbReference type="PRINTS" id="PR00738">
    <property type="entry name" value="GLHYDRLASE20"/>
</dbReference>
<dbReference type="InterPro" id="IPR029019">
    <property type="entry name" value="HEX_eukaryotic_N"/>
</dbReference>
<evidence type="ECO:0000259" key="8">
    <source>
        <dbReference type="Pfam" id="PF14845"/>
    </source>
</evidence>
<comment type="similarity">
    <text evidence="1">Belongs to the glycosyl hydrolase 20 family.</text>
</comment>
<feature type="domain" description="Glycoside hydrolase family 20 catalytic" evidence="7">
    <location>
        <begin position="172"/>
        <end position="505"/>
    </location>
</feature>
<dbReference type="GO" id="GO:0016020">
    <property type="term" value="C:membrane"/>
    <property type="evidence" value="ECO:0007669"/>
    <property type="project" value="TreeGrafter"/>
</dbReference>
<keyword evidence="3" id="KW-0325">Glycoprotein</keyword>
<keyword evidence="6" id="KW-0732">Signal</keyword>
<feature type="active site" description="Proton donor" evidence="5">
    <location>
        <position position="351"/>
    </location>
</feature>
<evidence type="ECO:0000256" key="6">
    <source>
        <dbReference type="SAM" id="SignalP"/>
    </source>
</evidence>
<dbReference type="GO" id="GO:0004563">
    <property type="term" value="F:beta-N-acetylhexosaminidase activity"/>
    <property type="evidence" value="ECO:0007669"/>
    <property type="project" value="InterPro"/>
</dbReference>
<evidence type="ECO:0000256" key="2">
    <source>
        <dbReference type="ARBA" id="ARBA00022801"/>
    </source>
</evidence>
<keyword evidence="2" id="KW-0378">Hydrolase</keyword>
<gene>
    <name evidence="9" type="ORF">BC781_103443</name>
</gene>
<accession>A0A315ZA90</accession>
<dbReference type="PANTHER" id="PTHR22600:SF21">
    <property type="entry name" value="BETA-HEXOSAMINIDASE A"/>
    <property type="match status" value="1"/>
</dbReference>
<evidence type="ECO:0000256" key="3">
    <source>
        <dbReference type="ARBA" id="ARBA00023180"/>
    </source>
</evidence>
<dbReference type="GO" id="GO:0005975">
    <property type="term" value="P:carbohydrate metabolic process"/>
    <property type="evidence" value="ECO:0007669"/>
    <property type="project" value="InterPro"/>
</dbReference>
<dbReference type="SUPFAM" id="SSF49344">
    <property type="entry name" value="CBD9-like"/>
    <property type="match status" value="1"/>
</dbReference>
<feature type="chain" id="PRO_5016426857" evidence="6">
    <location>
        <begin position="30"/>
        <end position="897"/>
    </location>
</feature>
<proteinExistence type="inferred from homology"/>
<feature type="signal peptide" evidence="6">
    <location>
        <begin position="1"/>
        <end position="29"/>
    </location>
</feature>
<dbReference type="Gene3D" id="3.30.379.10">
    <property type="entry name" value="Chitobiase/beta-hexosaminidase domain 2-like"/>
    <property type="match status" value="1"/>
</dbReference>
<comment type="caution">
    <text evidence="9">The sequence shown here is derived from an EMBL/GenBank/DDBJ whole genome shotgun (WGS) entry which is preliminary data.</text>
</comment>
<dbReference type="GO" id="GO:0006689">
    <property type="term" value="P:ganglioside catabolic process"/>
    <property type="evidence" value="ECO:0007669"/>
    <property type="project" value="TreeGrafter"/>
</dbReference>
<dbReference type="InterPro" id="IPR017853">
    <property type="entry name" value="GH"/>
</dbReference>
<evidence type="ECO:0000256" key="1">
    <source>
        <dbReference type="ARBA" id="ARBA00006285"/>
    </source>
</evidence>
<dbReference type="PANTHER" id="PTHR22600">
    <property type="entry name" value="BETA-HEXOSAMINIDASE"/>
    <property type="match status" value="1"/>
</dbReference>
<feature type="domain" description="Beta-hexosaminidase eukaryotic type N-terminal" evidence="8">
    <location>
        <begin position="38"/>
        <end position="150"/>
    </location>
</feature>
<evidence type="ECO:0000259" key="7">
    <source>
        <dbReference type="Pfam" id="PF00728"/>
    </source>
</evidence>
<dbReference type="Pfam" id="PF14845">
    <property type="entry name" value="Glycohydro_20b2"/>
    <property type="match status" value="1"/>
</dbReference>
<sequence length="897" mass="103518">MMRRTNKWSKMKHNLVVLSFFFSSLNLYAQEEQTRNFMPVPQEVTWENGRFDIDQNFTLSLHGNFDDRLYGASQRFLRRLQERTGVFFEQAYVNESHVNQQAKFIIEVERAGVVKLNEDESYSLQVNSDQILLKAKTDIGAIRGLETLLQTFDADRKGAFFMTANIQDSPRFPWRGLMLDVSRHFHPMDVVKRQLDAMAAVKMNVLHMHLADDQGFRIESKALPKLHELASEGEYFTQDEIREIIAYADDRGIRVMPEFDMPGHATAMILAYPEMASAPFQYMDKKPDLSPEEKKKAYAEMNVEHILERHAGVFDPTIDPTNEKNYELINLLIDEMTALFPDEYFHIGGDENEYKQWADNDQIQAFMKENDIPDHHMLQNYFNTKLLAMIQAQGKKMMGWDEILVEGLPKDAIIQSWRGKESLFEAAEKGYTGLLSNGYYIDLMHSVDDHYTVDPLEGGEQLSEEEQKSILGGEATMWSELVTKNTIDSRIWPRTAAIAERLWSSSSVTDLDDMHRRLDVTSRTLEEFGLKHITQPNVILRNIARSGDIAALKVLTGVAEPMEHYNRNPLGLMYTMQSPYTLFADACIADAPDARVFRKLVEAYLAGGTSKENEIKDWLHFWSANHEAFMKLREHSSTLAEVEPLSENLSKLAEITLESFDHSKAIDQEWYHEAEQFYYEARKQQARTILQVVKPMEKLFKNNTKVLYAKHTTSIPKIDCSFSDWNIEDWSLFTSEREYVGGAYRTDSAHYALQWDENNLYVALRMNNFKISADKKYGDALGNFIELIFETEDQSRYTYLLQANNKSIATKEVNETSTSWKNKIKSKVIVMGTLNVQEDWDEAYQVEIAIPWKDLNSKFSDAIKMNMVIHEKASADEDLKFDYLIGTSPNAHLILVE</sequence>
<dbReference type="Proteomes" id="UP000245535">
    <property type="component" value="Unassembled WGS sequence"/>
</dbReference>
<dbReference type="InterPro" id="IPR029018">
    <property type="entry name" value="Hex-like_dom2"/>
</dbReference>
<reference evidence="9 10" key="1">
    <citation type="submission" date="2018-03" db="EMBL/GenBank/DDBJ databases">
        <title>Genomic Encyclopedia of Archaeal and Bacterial Type Strains, Phase II (KMG-II): from individual species to whole genera.</title>
        <authorList>
            <person name="Goeker M."/>
        </authorList>
    </citation>
    <scope>NUCLEOTIDE SEQUENCE [LARGE SCALE GENOMIC DNA]</scope>
    <source>
        <strain evidence="9 10">DSM 28229</strain>
    </source>
</reference>
<evidence type="ECO:0000313" key="10">
    <source>
        <dbReference type="Proteomes" id="UP000245535"/>
    </source>
</evidence>
<dbReference type="InterPro" id="IPR015883">
    <property type="entry name" value="Glyco_hydro_20_cat"/>
</dbReference>
<dbReference type="Pfam" id="PF00728">
    <property type="entry name" value="Glyco_hydro_20"/>
    <property type="match status" value="1"/>
</dbReference>
<name>A0A315ZA90_SEDFL</name>
<dbReference type="InterPro" id="IPR025705">
    <property type="entry name" value="Beta_hexosaminidase_sua/sub"/>
</dbReference>
<organism evidence="9 10">
    <name type="scientific">Sediminitomix flava</name>
    <dbReference type="NCBI Taxonomy" id="379075"/>
    <lineage>
        <taxon>Bacteria</taxon>
        <taxon>Pseudomonadati</taxon>
        <taxon>Bacteroidota</taxon>
        <taxon>Cytophagia</taxon>
        <taxon>Cytophagales</taxon>
        <taxon>Flammeovirgaceae</taxon>
        <taxon>Sediminitomix</taxon>
    </lineage>
</organism>